<dbReference type="STRING" id="1111735.GCA_000428045_00101"/>
<dbReference type="InterPro" id="IPR036249">
    <property type="entry name" value="Thioredoxin-like_sf"/>
</dbReference>
<dbReference type="RefSeq" id="WP_273439880.1">
    <property type="nucleotide sequence ID" value="NZ_PKUN01000022.1"/>
</dbReference>
<accession>A0A2N6CUV1</accession>
<protein>
    <recommendedName>
        <fullName evidence="2">Hydrogenase expression/formation protein</fullName>
    </recommendedName>
</protein>
<evidence type="ECO:0000256" key="2">
    <source>
        <dbReference type="PIRNR" id="PIRNR038934"/>
    </source>
</evidence>
<dbReference type="EMBL" id="PKUN01000022">
    <property type="protein sequence ID" value="PLX60947.1"/>
    <property type="molecule type" value="Genomic_DNA"/>
</dbReference>
<comment type="caution">
    <text evidence="3">The sequence shown here is derived from an EMBL/GenBank/DDBJ whole genome shotgun (WGS) entry which is preliminary data.</text>
</comment>
<sequence>MPSILIRQMIQQQGYPELDETTLEPFLARQEHSVLFFTGDPKQYPESNDVAVILPELAGRFAGRFSVAVVAREAELALQKRFPFSSWPALVFLRGEQYLGAITRVQNWSDYLGEIERLLSADVLHVRGVGIPVVAAGRG</sequence>
<dbReference type="Pfam" id="PF07449">
    <property type="entry name" value="HyaE"/>
    <property type="match status" value="1"/>
</dbReference>
<proteinExistence type="inferred from homology"/>
<reference evidence="3 4" key="1">
    <citation type="submission" date="2017-11" db="EMBL/GenBank/DDBJ databases">
        <title>Genome-resolved metagenomics identifies genetic mobility, metabolic interactions, and unexpected diversity in perchlorate-reducing communities.</title>
        <authorList>
            <person name="Barnum T.P."/>
            <person name="Figueroa I.A."/>
            <person name="Carlstrom C.I."/>
            <person name="Lucas L.N."/>
            <person name="Engelbrektson A.L."/>
            <person name="Coates J.D."/>
        </authorList>
    </citation>
    <scope>NUCLEOTIDE SEQUENCE [LARGE SCALE GENOMIC DNA]</scope>
    <source>
        <strain evidence="3">BM301</strain>
    </source>
</reference>
<evidence type="ECO:0000313" key="4">
    <source>
        <dbReference type="Proteomes" id="UP000235015"/>
    </source>
</evidence>
<dbReference type="CDD" id="cd02965">
    <property type="entry name" value="HyaE"/>
    <property type="match status" value="1"/>
</dbReference>
<dbReference type="PIRSF" id="PIRSF038934">
    <property type="entry name" value="HyaE_HupG"/>
    <property type="match status" value="1"/>
</dbReference>
<evidence type="ECO:0000313" key="3">
    <source>
        <dbReference type="EMBL" id="PLX60947.1"/>
    </source>
</evidence>
<dbReference type="Gene3D" id="3.40.30.10">
    <property type="entry name" value="Glutaredoxin"/>
    <property type="match status" value="1"/>
</dbReference>
<gene>
    <name evidence="3" type="ORF">C0630_12835</name>
</gene>
<dbReference type="Proteomes" id="UP000235015">
    <property type="component" value="Unassembled WGS sequence"/>
</dbReference>
<dbReference type="InterPro" id="IPR010893">
    <property type="entry name" value="NiFe-hyd_mat_HyaE"/>
</dbReference>
<dbReference type="SUPFAM" id="SSF52833">
    <property type="entry name" value="Thioredoxin-like"/>
    <property type="match status" value="1"/>
</dbReference>
<comment type="similarity">
    <text evidence="1 2">Belongs to the HupG/HyaE family.</text>
</comment>
<organism evidence="3 4">
    <name type="scientific">Sedimenticola selenatireducens</name>
    <dbReference type="NCBI Taxonomy" id="191960"/>
    <lineage>
        <taxon>Bacteria</taxon>
        <taxon>Pseudomonadati</taxon>
        <taxon>Pseudomonadota</taxon>
        <taxon>Gammaproteobacteria</taxon>
        <taxon>Chromatiales</taxon>
        <taxon>Sedimenticolaceae</taxon>
        <taxon>Sedimenticola</taxon>
    </lineage>
</organism>
<name>A0A2N6CUV1_9GAMM</name>
<dbReference type="AlphaFoldDB" id="A0A2N6CUV1"/>
<evidence type="ECO:0000256" key="1">
    <source>
        <dbReference type="ARBA" id="ARBA00009004"/>
    </source>
</evidence>